<dbReference type="CDD" id="cd12151">
    <property type="entry name" value="F1-ATPase_gamma"/>
    <property type="match status" value="1"/>
</dbReference>
<evidence type="ECO:0000313" key="11">
    <source>
        <dbReference type="EMBL" id="OGF82489.1"/>
    </source>
</evidence>
<dbReference type="PANTHER" id="PTHR11693">
    <property type="entry name" value="ATP SYNTHASE GAMMA CHAIN"/>
    <property type="match status" value="1"/>
</dbReference>
<dbReference type="GO" id="GO:0046933">
    <property type="term" value="F:proton-transporting ATP synthase activity, rotational mechanism"/>
    <property type="evidence" value="ECO:0007669"/>
    <property type="project" value="UniProtKB-UniRule"/>
</dbReference>
<dbReference type="PANTHER" id="PTHR11693:SF22">
    <property type="entry name" value="ATP SYNTHASE SUBUNIT GAMMA, MITOCHONDRIAL"/>
    <property type="match status" value="1"/>
</dbReference>
<evidence type="ECO:0000256" key="7">
    <source>
        <dbReference type="ARBA" id="ARBA00023136"/>
    </source>
</evidence>
<comment type="caution">
    <text evidence="11">The sequence shown here is derived from an EMBL/GenBank/DDBJ whole genome shotgun (WGS) entry which is preliminary data.</text>
</comment>
<evidence type="ECO:0000256" key="8">
    <source>
        <dbReference type="ARBA" id="ARBA00023196"/>
    </source>
</evidence>
<organism evidence="11 12">
    <name type="scientific">Candidatus Giovannonibacteria bacterium RIFCSPLOWO2_01_FULL_46_13</name>
    <dbReference type="NCBI Taxonomy" id="1798352"/>
    <lineage>
        <taxon>Bacteria</taxon>
        <taxon>Candidatus Giovannoniibacteriota</taxon>
    </lineage>
</organism>
<dbReference type="GO" id="GO:0042777">
    <property type="term" value="P:proton motive force-driven plasma membrane ATP synthesis"/>
    <property type="evidence" value="ECO:0007669"/>
    <property type="project" value="UniProtKB-UniRule"/>
</dbReference>
<name>A0A1F5X3L4_9BACT</name>
<evidence type="ECO:0000313" key="12">
    <source>
        <dbReference type="Proteomes" id="UP000178684"/>
    </source>
</evidence>
<dbReference type="GO" id="GO:0005524">
    <property type="term" value="F:ATP binding"/>
    <property type="evidence" value="ECO:0007669"/>
    <property type="project" value="UniProtKB-UniRule"/>
</dbReference>
<keyword evidence="8 10" id="KW-0139">CF(1)</keyword>
<dbReference type="GO" id="GO:0005886">
    <property type="term" value="C:plasma membrane"/>
    <property type="evidence" value="ECO:0007669"/>
    <property type="project" value="UniProtKB-SubCell"/>
</dbReference>
<comment type="subcellular location">
    <subcellularLocation>
        <location evidence="10">Cell membrane</location>
        <topology evidence="10">Peripheral membrane protein</topology>
    </subcellularLocation>
    <subcellularLocation>
        <location evidence="2">Membrane</location>
        <topology evidence="2">Peripheral membrane protein</topology>
    </subcellularLocation>
</comment>
<dbReference type="EMBL" id="MFIE01000018">
    <property type="protein sequence ID" value="OGF82489.1"/>
    <property type="molecule type" value="Genomic_DNA"/>
</dbReference>
<comment type="function">
    <text evidence="1 10">Produces ATP from ADP in the presence of a proton gradient across the membrane. The gamma chain is believed to be important in regulating ATPase activity and the flow of protons through the CF(0) complex.</text>
</comment>
<evidence type="ECO:0000256" key="6">
    <source>
        <dbReference type="ARBA" id="ARBA00023065"/>
    </source>
</evidence>
<comment type="subunit">
    <text evidence="10">F-type ATPases have 2 components, CF(1) - the catalytic core - and CF(0) - the membrane proton channel. CF(1) has five subunits: alpha(3), beta(3), gamma(1), delta(1), epsilon(1). CF(0) has three main subunits: a, b and c.</text>
</comment>
<dbReference type="GO" id="GO:0045259">
    <property type="term" value="C:proton-transporting ATP synthase complex"/>
    <property type="evidence" value="ECO:0007669"/>
    <property type="project" value="UniProtKB-KW"/>
</dbReference>
<dbReference type="Pfam" id="PF00231">
    <property type="entry name" value="ATP-synt"/>
    <property type="match status" value="1"/>
</dbReference>
<keyword evidence="5 10" id="KW-0375">Hydrogen ion transport</keyword>
<dbReference type="NCBIfam" id="TIGR01146">
    <property type="entry name" value="ATPsyn_F1gamma"/>
    <property type="match status" value="1"/>
</dbReference>
<protein>
    <recommendedName>
        <fullName evidence="10">ATP synthase gamma chain</fullName>
    </recommendedName>
    <alternativeName>
        <fullName evidence="10">ATP synthase F1 sector gamma subunit</fullName>
    </alternativeName>
    <alternativeName>
        <fullName evidence="10">F-ATPase gamma subunit</fullName>
    </alternativeName>
</protein>
<dbReference type="InterPro" id="IPR035968">
    <property type="entry name" value="ATP_synth_F1_ATPase_gsu"/>
</dbReference>
<evidence type="ECO:0000256" key="3">
    <source>
        <dbReference type="ARBA" id="ARBA00007681"/>
    </source>
</evidence>
<keyword evidence="9 10" id="KW-0066">ATP synthesis</keyword>
<evidence type="ECO:0000256" key="2">
    <source>
        <dbReference type="ARBA" id="ARBA00004170"/>
    </source>
</evidence>
<sequence>MESLQSLNRRRKAVGNIGAITKAMEVVAAIKMRKSEEAALDSRPYAFKALDLLEKLSRVSKLESVLMRPRKVKKTMVVVITSDRGLIGSFNTQVLRVAENFLASDKKRSDQEHSYSFIAVGKKADAYLAKKSLPIIEKFYGFGDYIEVEEIAPLYEYLMQGFIETKWDRIVTISMHFRSALKQETLVREILPLDTEKIRQDVKEIIPEHGLFSGEKNGNRAGAEDIEYIFEPSPAELLANLIPHLLKMELYHLILEANASEHAARYVAMKSASDNAEELSEKLIIQYNKVRQAAITGEMVEMAATRSALK</sequence>
<dbReference type="Proteomes" id="UP000178684">
    <property type="component" value="Unassembled WGS sequence"/>
</dbReference>
<comment type="similarity">
    <text evidence="3 10">Belongs to the ATPase gamma chain family.</text>
</comment>
<dbReference type="SUPFAM" id="SSF52943">
    <property type="entry name" value="ATP synthase (F1-ATPase), gamma subunit"/>
    <property type="match status" value="1"/>
</dbReference>
<dbReference type="PRINTS" id="PR00126">
    <property type="entry name" value="ATPASEGAMMA"/>
</dbReference>
<keyword evidence="10" id="KW-1003">Cell membrane</keyword>
<evidence type="ECO:0000256" key="5">
    <source>
        <dbReference type="ARBA" id="ARBA00022781"/>
    </source>
</evidence>
<dbReference type="Gene3D" id="1.10.287.80">
    <property type="entry name" value="ATP synthase, gamma subunit, helix hairpin domain"/>
    <property type="match status" value="2"/>
</dbReference>
<keyword evidence="7 10" id="KW-0472">Membrane</keyword>
<gene>
    <name evidence="10" type="primary">atpG</name>
    <name evidence="11" type="ORF">A3B18_00720</name>
</gene>
<reference evidence="11 12" key="1">
    <citation type="journal article" date="2016" name="Nat. Commun.">
        <title>Thousands of microbial genomes shed light on interconnected biogeochemical processes in an aquifer system.</title>
        <authorList>
            <person name="Anantharaman K."/>
            <person name="Brown C.T."/>
            <person name="Hug L.A."/>
            <person name="Sharon I."/>
            <person name="Castelle C.J."/>
            <person name="Probst A.J."/>
            <person name="Thomas B.C."/>
            <person name="Singh A."/>
            <person name="Wilkins M.J."/>
            <person name="Karaoz U."/>
            <person name="Brodie E.L."/>
            <person name="Williams K.H."/>
            <person name="Hubbard S.S."/>
            <person name="Banfield J.F."/>
        </authorList>
    </citation>
    <scope>NUCLEOTIDE SEQUENCE [LARGE SCALE GENOMIC DNA]</scope>
</reference>
<accession>A0A1F5X3L4</accession>
<dbReference type="AlphaFoldDB" id="A0A1F5X3L4"/>
<evidence type="ECO:0000256" key="4">
    <source>
        <dbReference type="ARBA" id="ARBA00022448"/>
    </source>
</evidence>
<keyword evidence="6 10" id="KW-0406">Ion transport</keyword>
<evidence type="ECO:0000256" key="1">
    <source>
        <dbReference type="ARBA" id="ARBA00003456"/>
    </source>
</evidence>
<keyword evidence="4 10" id="KW-0813">Transport</keyword>
<dbReference type="HAMAP" id="MF_00815">
    <property type="entry name" value="ATP_synth_gamma_bact"/>
    <property type="match status" value="1"/>
</dbReference>
<dbReference type="Gene3D" id="3.40.1380.10">
    <property type="match status" value="1"/>
</dbReference>
<proteinExistence type="inferred from homology"/>
<evidence type="ECO:0000256" key="9">
    <source>
        <dbReference type="ARBA" id="ARBA00023310"/>
    </source>
</evidence>
<dbReference type="InterPro" id="IPR000131">
    <property type="entry name" value="ATP_synth_F1_gsu"/>
</dbReference>
<evidence type="ECO:0000256" key="10">
    <source>
        <dbReference type="HAMAP-Rule" id="MF_00815"/>
    </source>
</evidence>